<evidence type="ECO:0000259" key="1">
    <source>
        <dbReference type="Pfam" id="PF23227"/>
    </source>
</evidence>
<feature type="non-terminal residue" evidence="2">
    <location>
        <position position="242"/>
    </location>
</feature>
<dbReference type="PANTHER" id="PTHR23120:SF42">
    <property type="entry name" value="MAESTRO HEAT-LIKE REPEAT FAMILY MEMBER 3"/>
    <property type="match status" value="1"/>
</dbReference>
<dbReference type="InterPro" id="IPR055406">
    <property type="entry name" value="HEAT_Maestro"/>
</dbReference>
<gene>
    <name evidence="2" type="ORF">HGM15179_021416</name>
</gene>
<evidence type="ECO:0000313" key="2">
    <source>
        <dbReference type="EMBL" id="TRZ05691.1"/>
    </source>
</evidence>
<dbReference type="SUPFAM" id="SSF48371">
    <property type="entry name" value="ARM repeat"/>
    <property type="match status" value="1"/>
</dbReference>
<name>A0A8K1FY17_9PASS</name>
<sequence>MWKILQVPCVPHMVSVNFPHVFVHLLFQMFSSTVDTPEGVATLWKACQEQHGLAISPNRFAVQTLKSLLCRMQYEDVVVAMERKCGWDTLLCADTHHYAVGLLAREMSRVSIPLCSRIVHYLLHLLSTQEPHWDLPALAFLVEILEYLDVSERGHNRLLQNLSRHLQSESRERRHLALRALLVLIHDPSMHNSQVQLLSILLFRTLVTVLVEKDKKVLKTHVRHSLVPLFFHCHDENQHVAE</sequence>
<dbReference type="Pfam" id="PF23227">
    <property type="entry name" value="HEAT_MROH2B_C"/>
    <property type="match status" value="1"/>
</dbReference>
<dbReference type="EMBL" id="SWJQ01003626">
    <property type="protein sequence ID" value="TRZ05691.1"/>
    <property type="molecule type" value="Genomic_DNA"/>
</dbReference>
<reference evidence="2" key="1">
    <citation type="submission" date="2019-04" db="EMBL/GenBank/DDBJ databases">
        <title>Genome assembly of Zosterops borbonicus 15179.</title>
        <authorList>
            <person name="Leroy T."/>
            <person name="Anselmetti Y."/>
            <person name="Tilak M.-K."/>
            <person name="Nabholz B."/>
        </authorList>
    </citation>
    <scope>NUCLEOTIDE SEQUENCE</scope>
    <source>
        <strain evidence="2">HGM_15179</strain>
        <tissue evidence="2">Muscle</tissue>
    </source>
</reference>
<dbReference type="InterPro" id="IPR016024">
    <property type="entry name" value="ARM-type_fold"/>
</dbReference>
<accession>A0A8K1FY17</accession>
<protein>
    <recommendedName>
        <fullName evidence="1">Maestro/Maestro-like HEAT-repeats domain-containing protein</fullName>
    </recommendedName>
</protein>
<dbReference type="GO" id="GO:0005737">
    <property type="term" value="C:cytoplasm"/>
    <property type="evidence" value="ECO:0007669"/>
    <property type="project" value="TreeGrafter"/>
</dbReference>
<dbReference type="Proteomes" id="UP000796761">
    <property type="component" value="Unassembled WGS sequence"/>
</dbReference>
<organism evidence="2 3">
    <name type="scientific">Zosterops borbonicus</name>
    <dbReference type="NCBI Taxonomy" id="364589"/>
    <lineage>
        <taxon>Eukaryota</taxon>
        <taxon>Metazoa</taxon>
        <taxon>Chordata</taxon>
        <taxon>Craniata</taxon>
        <taxon>Vertebrata</taxon>
        <taxon>Euteleostomi</taxon>
        <taxon>Archelosauria</taxon>
        <taxon>Archosauria</taxon>
        <taxon>Dinosauria</taxon>
        <taxon>Saurischia</taxon>
        <taxon>Theropoda</taxon>
        <taxon>Coelurosauria</taxon>
        <taxon>Aves</taxon>
        <taxon>Neognathae</taxon>
        <taxon>Neoaves</taxon>
        <taxon>Telluraves</taxon>
        <taxon>Australaves</taxon>
        <taxon>Passeriformes</taxon>
        <taxon>Sylvioidea</taxon>
        <taxon>Zosteropidae</taxon>
        <taxon>Zosterops</taxon>
    </lineage>
</organism>
<keyword evidence="3" id="KW-1185">Reference proteome</keyword>
<evidence type="ECO:0000313" key="3">
    <source>
        <dbReference type="Proteomes" id="UP000796761"/>
    </source>
</evidence>
<feature type="domain" description="Maestro/Maestro-like HEAT-repeats" evidence="1">
    <location>
        <begin position="192"/>
        <end position="242"/>
    </location>
</feature>
<proteinExistence type="predicted"/>
<dbReference type="InterPro" id="IPR045206">
    <property type="entry name" value="Maestro_heat-like_prot"/>
</dbReference>
<dbReference type="PANTHER" id="PTHR23120">
    <property type="entry name" value="MAESTRO-RELATED HEAT DOMAIN-CONTAINING"/>
    <property type="match status" value="1"/>
</dbReference>
<dbReference type="AlphaFoldDB" id="A0A8K1FY17"/>
<dbReference type="OrthoDB" id="9421177at2759"/>
<comment type="caution">
    <text evidence="2">The sequence shown here is derived from an EMBL/GenBank/DDBJ whole genome shotgun (WGS) entry which is preliminary data.</text>
</comment>